<accession>A0A8S5RCI0</accession>
<evidence type="ECO:0000313" key="1">
    <source>
        <dbReference type="EMBL" id="DAE28850.1"/>
    </source>
</evidence>
<name>A0A8S5RCI0_9VIRU</name>
<proteinExistence type="predicted"/>
<organism evidence="1">
    <name type="scientific">virus sp. ctmTa7</name>
    <dbReference type="NCBI Taxonomy" id="2828255"/>
    <lineage>
        <taxon>Viruses</taxon>
    </lineage>
</organism>
<reference evidence="1" key="1">
    <citation type="journal article" date="2021" name="Proc. Natl. Acad. Sci. U.S.A.">
        <title>A Catalog of Tens of Thousands of Viruses from Human Metagenomes Reveals Hidden Associations with Chronic Diseases.</title>
        <authorList>
            <person name="Tisza M.J."/>
            <person name="Buck C.B."/>
        </authorList>
    </citation>
    <scope>NUCLEOTIDE SEQUENCE</scope>
    <source>
        <strain evidence="1">CtmTa7</strain>
    </source>
</reference>
<protein>
    <submittedName>
        <fullName evidence="1">Uncharacterized protein</fullName>
    </submittedName>
</protein>
<dbReference type="EMBL" id="BK059091">
    <property type="protein sequence ID" value="DAE28850.1"/>
    <property type="molecule type" value="Genomic_DNA"/>
</dbReference>
<sequence length="229" mass="27152">MTNQEFIDNLSSQAKHIIFDYDYKNPQRNKINVFVTKNRSQLNTSIPDRYVIEVKQESDFNQMEYEFLHEFFHCVQIDSGFPYVQATLSEYTKLAAAISSVVLDLDVTERLNNVNYFYNPKDLTESINTMKKLILISKTDTITNNFIYEINQYVYMCCKIAFIRFLYDKPHEIEQLLNILKINAKDMYKSQSIIYNSIKRIGYNTPQNVYKLFKTLIRELKLEGYIKIS</sequence>